<evidence type="ECO:0000256" key="1">
    <source>
        <dbReference type="SAM" id="Phobius"/>
    </source>
</evidence>
<keyword evidence="1" id="KW-1133">Transmembrane helix</keyword>
<protein>
    <submittedName>
        <fullName evidence="2">Uncharacterized protein</fullName>
    </submittedName>
</protein>
<feature type="transmembrane region" description="Helical" evidence="1">
    <location>
        <begin position="52"/>
        <end position="70"/>
    </location>
</feature>
<evidence type="ECO:0000313" key="2">
    <source>
        <dbReference type="EMBL" id="KAG5676181.1"/>
    </source>
</evidence>
<feature type="transmembrane region" description="Helical" evidence="1">
    <location>
        <begin position="26"/>
        <end position="46"/>
    </location>
</feature>
<proteinExistence type="predicted"/>
<comment type="caution">
    <text evidence="2">The sequence shown here is derived from an EMBL/GenBank/DDBJ whole genome shotgun (WGS) entry which is preliminary data.</text>
</comment>
<gene>
    <name evidence="2" type="ORF">PVAND_006030</name>
</gene>
<keyword evidence="1" id="KW-0812">Transmembrane</keyword>
<reference evidence="2" key="1">
    <citation type="submission" date="2021-03" db="EMBL/GenBank/DDBJ databases">
        <title>Chromosome level genome of the anhydrobiotic midge Polypedilum vanderplanki.</title>
        <authorList>
            <person name="Yoshida Y."/>
            <person name="Kikawada T."/>
            <person name="Gusev O."/>
        </authorList>
    </citation>
    <scope>NUCLEOTIDE SEQUENCE</scope>
    <source>
        <strain evidence="2">NIAS01</strain>
        <tissue evidence="2">Whole body or cell culture</tissue>
    </source>
</reference>
<keyword evidence="1" id="KW-0472">Membrane</keyword>
<dbReference type="EMBL" id="JADBJN010000002">
    <property type="protein sequence ID" value="KAG5676181.1"/>
    <property type="molecule type" value="Genomic_DNA"/>
</dbReference>
<evidence type="ECO:0000313" key="3">
    <source>
        <dbReference type="Proteomes" id="UP001107558"/>
    </source>
</evidence>
<organism evidence="2 3">
    <name type="scientific">Polypedilum vanderplanki</name>
    <name type="common">Sleeping chironomid midge</name>
    <dbReference type="NCBI Taxonomy" id="319348"/>
    <lineage>
        <taxon>Eukaryota</taxon>
        <taxon>Metazoa</taxon>
        <taxon>Ecdysozoa</taxon>
        <taxon>Arthropoda</taxon>
        <taxon>Hexapoda</taxon>
        <taxon>Insecta</taxon>
        <taxon>Pterygota</taxon>
        <taxon>Neoptera</taxon>
        <taxon>Endopterygota</taxon>
        <taxon>Diptera</taxon>
        <taxon>Nematocera</taxon>
        <taxon>Chironomoidea</taxon>
        <taxon>Chironomidae</taxon>
        <taxon>Chironominae</taxon>
        <taxon>Polypedilum</taxon>
        <taxon>Polypedilum</taxon>
    </lineage>
</organism>
<accession>A0A9J6C2S4</accession>
<dbReference type="AlphaFoldDB" id="A0A9J6C2S4"/>
<keyword evidence="3" id="KW-1185">Reference proteome</keyword>
<sequence>MIYMIIHIIGGIFLIIRTKYRHHRKIILMLIVLIIDFIGFFTDYYVSYQSDIIRLIVKCLIMVYVFRRIFRLYTMIKNENDGLESTQGSYQNQPLQNDFNDEECLLKNEVV</sequence>
<name>A0A9J6C2S4_POLVA</name>
<dbReference type="Proteomes" id="UP001107558">
    <property type="component" value="Chromosome 2"/>
</dbReference>